<reference evidence="2" key="1">
    <citation type="submission" date="2016-12" db="EMBL/GenBank/DDBJ databases">
        <authorList>
            <person name="Varghese N."/>
            <person name="Submissions S."/>
        </authorList>
    </citation>
    <scope>NUCLEOTIDE SEQUENCE [LARGE SCALE GENOMIC DNA]</scope>
    <source>
        <strain evidence="2">DSM 11544</strain>
    </source>
</reference>
<protein>
    <recommendedName>
        <fullName evidence="3">Abortive infection C-terminus</fullName>
    </recommendedName>
</protein>
<organism evidence="1 2">
    <name type="scientific">Desulfitobacterium chlororespirans DSM 11544</name>
    <dbReference type="NCBI Taxonomy" id="1121395"/>
    <lineage>
        <taxon>Bacteria</taxon>
        <taxon>Bacillati</taxon>
        <taxon>Bacillota</taxon>
        <taxon>Clostridia</taxon>
        <taxon>Eubacteriales</taxon>
        <taxon>Desulfitobacteriaceae</taxon>
        <taxon>Desulfitobacterium</taxon>
    </lineage>
</organism>
<accession>A0A1M7UYG9</accession>
<evidence type="ECO:0000313" key="2">
    <source>
        <dbReference type="Proteomes" id="UP000184010"/>
    </source>
</evidence>
<proteinExistence type="predicted"/>
<evidence type="ECO:0008006" key="3">
    <source>
        <dbReference type="Google" id="ProtNLM"/>
    </source>
</evidence>
<dbReference type="Proteomes" id="UP000184010">
    <property type="component" value="Unassembled WGS sequence"/>
</dbReference>
<dbReference type="AlphaFoldDB" id="A0A1M7UYG9"/>
<name>A0A1M7UYG9_9FIRM</name>
<keyword evidence="2" id="KW-1185">Reference proteome</keyword>
<gene>
    <name evidence="1" type="ORF">SAMN02745215_05076</name>
</gene>
<dbReference type="STRING" id="1121395.SAMN02745215_05076"/>
<evidence type="ECO:0000313" key="1">
    <source>
        <dbReference type="EMBL" id="SHN87995.1"/>
    </source>
</evidence>
<dbReference type="RefSeq" id="WP_072775143.1">
    <property type="nucleotide sequence ID" value="NZ_FRDN01000021.1"/>
</dbReference>
<dbReference type="EMBL" id="FRDN01000021">
    <property type="protein sequence ID" value="SHN87995.1"/>
    <property type="molecule type" value="Genomic_DNA"/>
</dbReference>
<sequence length="273" mass="30797">MALFNVETTFDKSHPLFDILGINEKTLNINGINVVLGREFDKDNKIIRNVIHAELSSDSLNNAISLFSDAIKQVCEMIVFLTNHLVKISPINCTNASCGTSQIENQIDVTARVDLPEPYIVLDNIDVISNSNHLKNAFNYYELAMSTHSTNERVLYLYKVVESIIGYPGKSKQKFKDALRRLGIKDEDEKHFKQLYELRKIRNEKNVGHSAGGEINGNTYYKDVEIPMNIVKNGSISVVKLISATILYLSQGNDIKEVFVPKQKMTARKNSSL</sequence>